<dbReference type="Gene3D" id="6.10.10.120">
    <property type="entry name" value="Antitoxin ParD1-like"/>
    <property type="match status" value="1"/>
</dbReference>
<sequence length="93" mass="10527">MFTSNSEHPKMSQHLSPENQAYIDDQVAGGVYTSREEAIDAGIALLRKRNELVVQLKESRRQLDEGELVEYDDQTLAARFDELKAKAASRSQM</sequence>
<dbReference type="Pfam" id="PF03693">
    <property type="entry name" value="ParD_antitoxin"/>
    <property type="match status" value="1"/>
</dbReference>
<accession>Q7UFD2</accession>
<dbReference type="KEGG" id="rba:RB10184"/>
<dbReference type="InterPro" id="IPR022789">
    <property type="entry name" value="ParD"/>
</dbReference>
<dbReference type="EMBL" id="BX294151">
    <property type="protein sequence ID" value="CAD78751.1"/>
    <property type="molecule type" value="Genomic_DNA"/>
</dbReference>
<protein>
    <recommendedName>
        <fullName evidence="4">Type II toxin-antitoxin system ParD family antitoxin</fullName>
    </recommendedName>
</protein>
<reference evidence="2 3" key="1">
    <citation type="journal article" date="2003" name="Proc. Natl. Acad. Sci. U.S.A.">
        <title>Complete genome sequence of the marine planctomycete Pirellula sp. strain 1.</title>
        <authorList>
            <person name="Gloeckner F.O."/>
            <person name="Kube M."/>
            <person name="Bauer M."/>
            <person name="Teeling H."/>
            <person name="Lombardot T."/>
            <person name="Ludwig W."/>
            <person name="Gade D."/>
            <person name="Beck A."/>
            <person name="Borzym K."/>
            <person name="Heitmann K."/>
            <person name="Rabus R."/>
            <person name="Schlesner H."/>
            <person name="Amann R."/>
            <person name="Reinhardt R."/>
        </authorList>
    </citation>
    <scope>NUCLEOTIDE SEQUENCE [LARGE SCALE GENOMIC DNA]</scope>
    <source>
        <strain evidence="3">DSM 10527 / NCIMB 13988 / SH1</strain>
    </source>
</reference>
<name>Q7UFD2_RHOBA</name>
<evidence type="ECO:0000313" key="3">
    <source>
        <dbReference type="Proteomes" id="UP000001025"/>
    </source>
</evidence>
<dbReference type="STRING" id="243090.RB10184"/>
<proteinExistence type="predicted"/>
<dbReference type="Proteomes" id="UP000001025">
    <property type="component" value="Chromosome"/>
</dbReference>
<evidence type="ECO:0000256" key="1">
    <source>
        <dbReference type="SAM" id="MobiDB-lite"/>
    </source>
</evidence>
<dbReference type="EnsemblBacteria" id="CAD78751">
    <property type="protein sequence ID" value="CAD78751"/>
    <property type="gene ID" value="RB10184"/>
</dbReference>
<dbReference type="PATRIC" id="fig|243090.15.peg.4916"/>
<dbReference type="OrthoDB" id="292504at2"/>
<feature type="region of interest" description="Disordered" evidence="1">
    <location>
        <begin position="1"/>
        <end position="22"/>
    </location>
</feature>
<organism evidence="2 3">
    <name type="scientific">Rhodopirellula baltica (strain DSM 10527 / NCIMB 13988 / SH1)</name>
    <dbReference type="NCBI Taxonomy" id="243090"/>
    <lineage>
        <taxon>Bacteria</taxon>
        <taxon>Pseudomonadati</taxon>
        <taxon>Planctomycetota</taxon>
        <taxon>Planctomycetia</taxon>
        <taxon>Pirellulales</taxon>
        <taxon>Pirellulaceae</taxon>
        <taxon>Rhodopirellula</taxon>
    </lineage>
</organism>
<dbReference type="HOGENOM" id="CLU_2397609_0_0_0"/>
<dbReference type="InterPro" id="IPR038296">
    <property type="entry name" value="ParD_sf"/>
</dbReference>
<keyword evidence="3" id="KW-1185">Reference proteome</keyword>
<gene>
    <name evidence="2" type="ordered locus">RB10184</name>
</gene>
<dbReference type="InParanoid" id="Q7UFD2"/>
<evidence type="ECO:0008006" key="4">
    <source>
        <dbReference type="Google" id="ProtNLM"/>
    </source>
</evidence>
<evidence type="ECO:0000313" key="2">
    <source>
        <dbReference type="EMBL" id="CAD78751.1"/>
    </source>
</evidence>
<dbReference type="eggNOG" id="COG3609">
    <property type="taxonomic scope" value="Bacteria"/>
</dbReference>
<dbReference type="AlphaFoldDB" id="Q7UFD2"/>